<keyword evidence="12" id="KW-1185">Reference proteome</keyword>
<name>A0A0S7BJ95_9CHLR</name>
<comment type="function">
    <text evidence="1 10">Produces ATP from ADP in the presence of a proton gradient across the membrane. The gamma chain is believed to be important in regulating ATPase activity and the flow of protons through the CF(0) complex.</text>
</comment>
<keyword evidence="4 10" id="KW-0813">Transport</keyword>
<dbReference type="InterPro" id="IPR035968">
    <property type="entry name" value="ATP_synth_F1_ATPase_gsu"/>
</dbReference>
<dbReference type="RefSeq" id="WP_075073782.1">
    <property type="nucleotide sequence ID" value="NZ_DF967972.1"/>
</dbReference>
<dbReference type="AlphaFoldDB" id="A0A0S7BJ95"/>
<keyword evidence="5 10" id="KW-0375">Hydrogen ion transport</keyword>
<evidence type="ECO:0000256" key="9">
    <source>
        <dbReference type="ARBA" id="ARBA00023310"/>
    </source>
</evidence>
<comment type="subcellular location">
    <subcellularLocation>
        <location evidence="10">Cell membrane</location>
        <topology evidence="10">Peripheral membrane protein</topology>
    </subcellularLocation>
    <subcellularLocation>
        <location evidence="2">Membrane</location>
        <topology evidence="2">Peripheral membrane protein</topology>
    </subcellularLocation>
</comment>
<dbReference type="PRINTS" id="PR00126">
    <property type="entry name" value="ATPASEGAMMA"/>
</dbReference>
<dbReference type="PROSITE" id="PS00153">
    <property type="entry name" value="ATPASE_GAMMA"/>
    <property type="match status" value="1"/>
</dbReference>
<reference evidence="11" key="1">
    <citation type="submission" date="2015-07" db="EMBL/GenBank/DDBJ databases">
        <title>Draft Genome Sequences of Anaerolinea thermolimosa IMO-1, Bellilinea caldifistulae GOMI-1, Leptolinea tardivitalis YMTK-2, Levilinea saccharolytica KIBI-1,Longilinea arvoryzae KOME-1, Previously Described as Members of the Anaerolineaceae (Chloroflexi).</title>
        <authorList>
            <person name="Sekiguchi Y."/>
            <person name="Ohashi A."/>
            <person name="Matsuura N."/>
            <person name="Tourlousse M.D."/>
        </authorList>
    </citation>
    <scope>NUCLEOTIDE SEQUENCE [LARGE SCALE GENOMIC DNA]</scope>
    <source>
        <strain evidence="11">KOME-1</strain>
    </source>
</reference>
<dbReference type="GO" id="GO:0042777">
    <property type="term" value="P:proton motive force-driven plasma membrane ATP synthesis"/>
    <property type="evidence" value="ECO:0007669"/>
    <property type="project" value="UniProtKB-UniRule"/>
</dbReference>
<dbReference type="Proteomes" id="UP000055060">
    <property type="component" value="Unassembled WGS sequence"/>
</dbReference>
<dbReference type="EMBL" id="DF967972">
    <property type="protein sequence ID" value="GAP14534.1"/>
    <property type="molecule type" value="Genomic_DNA"/>
</dbReference>
<evidence type="ECO:0000256" key="5">
    <source>
        <dbReference type="ARBA" id="ARBA00022781"/>
    </source>
</evidence>
<evidence type="ECO:0000256" key="10">
    <source>
        <dbReference type="HAMAP-Rule" id="MF_00815"/>
    </source>
</evidence>
<dbReference type="GO" id="GO:0045259">
    <property type="term" value="C:proton-transporting ATP synthase complex"/>
    <property type="evidence" value="ECO:0007669"/>
    <property type="project" value="UniProtKB-KW"/>
</dbReference>
<dbReference type="PANTHER" id="PTHR11693:SF22">
    <property type="entry name" value="ATP SYNTHASE SUBUNIT GAMMA, MITOCHONDRIAL"/>
    <property type="match status" value="1"/>
</dbReference>
<sequence length="300" mass="33126">MPSAKEMRLRIRSVRSLSHVTKALETVSASKVRKAVQAENATRPYTEKAWKVLVHLARQPGHTSLHPLLVQRAEVKKALVILITSDRGLAGSYNVNVMRQAQKAFGNFGAPVEYIAVGRKGRDMLMRRGRPVMAEFSDIQNAPTYAELSAVGHLAIDEYLKGEVDQVYVVYTEFINMMKQEPVVEKLLPLDIEITSHTHGRSTTHPSAAVFSYEPDEVTLLSEIIPRFTALQVYQAVLSSQASEHAARMVAMRNATDSARDIVAVLEMEYNKARQQAITNEMLDIAGGANALAETLAGKA</sequence>
<comment type="similarity">
    <text evidence="3 10">Belongs to the ATPase gamma chain family.</text>
</comment>
<organism evidence="11">
    <name type="scientific">Longilinea arvoryzae</name>
    <dbReference type="NCBI Taxonomy" id="360412"/>
    <lineage>
        <taxon>Bacteria</taxon>
        <taxon>Bacillati</taxon>
        <taxon>Chloroflexota</taxon>
        <taxon>Anaerolineae</taxon>
        <taxon>Anaerolineales</taxon>
        <taxon>Anaerolineaceae</taxon>
        <taxon>Longilinea</taxon>
    </lineage>
</organism>
<dbReference type="STRING" id="360412.LARV_02306"/>
<proteinExistence type="inferred from homology"/>
<dbReference type="OrthoDB" id="9812769at2"/>
<accession>A0A0S7BJ95</accession>
<dbReference type="GO" id="GO:0046933">
    <property type="term" value="F:proton-transporting ATP synthase activity, rotational mechanism"/>
    <property type="evidence" value="ECO:0007669"/>
    <property type="project" value="UniProtKB-UniRule"/>
</dbReference>
<dbReference type="InterPro" id="IPR023632">
    <property type="entry name" value="ATP_synth_F1_gsu_CS"/>
</dbReference>
<evidence type="ECO:0000256" key="6">
    <source>
        <dbReference type="ARBA" id="ARBA00023065"/>
    </source>
</evidence>
<evidence type="ECO:0000256" key="1">
    <source>
        <dbReference type="ARBA" id="ARBA00003456"/>
    </source>
</evidence>
<dbReference type="InterPro" id="IPR000131">
    <property type="entry name" value="ATP_synth_F1_gsu"/>
</dbReference>
<protein>
    <recommendedName>
        <fullName evidence="10">ATP synthase gamma chain</fullName>
    </recommendedName>
    <alternativeName>
        <fullName evidence="10">ATP synthase F1 sector gamma subunit</fullName>
    </alternativeName>
    <alternativeName>
        <fullName evidence="10">F-ATPase gamma subunit</fullName>
    </alternativeName>
</protein>
<evidence type="ECO:0000256" key="2">
    <source>
        <dbReference type="ARBA" id="ARBA00004170"/>
    </source>
</evidence>
<evidence type="ECO:0000313" key="11">
    <source>
        <dbReference type="EMBL" id="GAP14534.1"/>
    </source>
</evidence>
<dbReference type="NCBIfam" id="TIGR01146">
    <property type="entry name" value="ATPsyn_F1gamma"/>
    <property type="match status" value="1"/>
</dbReference>
<dbReference type="Gene3D" id="1.10.287.80">
    <property type="entry name" value="ATP synthase, gamma subunit, helix hairpin domain"/>
    <property type="match status" value="1"/>
</dbReference>
<dbReference type="HAMAP" id="MF_00815">
    <property type="entry name" value="ATP_synth_gamma_bact"/>
    <property type="match status" value="1"/>
</dbReference>
<gene>
    <name evidence="10" type="primary">atpG</name>
    <name evidence="11" type="ORF">LARV_02306</name>
</gene>
<evidence type="ECO:0000313" key="12">
    <source>
        <dbReference type="Proteomes" id="UP000055060"/>
    </source>
</evidence>
<dbReference type="SUPFAM" id="SSF52943">
    <property type="entry name" value="ATP synthase (F1-ATPase), gamma subunit"/>
    <property type="match status" value="1"/>
</dbReference>
<evidence type="ECO:0000256" key="8">
    <source>
        <dbReference type="ARBA" id="ARBA00023196"/>
    </source>
</evidence>
<comment type="subunit">
    <text evidence="10">F-type ATPases have 2 components, CF(1) - the catalytic core - and CF(0) - the membrane proton channel. CF(1) has five subunits: alpha(3), beta(3), gamma(1), delta(1), epsilon(1). CF(0) has three main subunits: a, b and c.</text>
</comment>
<dbReference type="CDD" id="cd12151">
    <property type="entry name" value="F1-ATPase_gamma"/>
    <property type="match status" value="1"/>
</dbReference>
<dbReference type="PANTHER" id="PTHR11693">
    <property type="entry name" value="ATP SYNTHASE GAMMA CHAIN"/>
    <property type="match status" value="1"/>
</dbReference>
<dbReference type="Gene3D" id="3.40.1380.10">
    <property type="match status" value="1"/>
</dbReference>
<keyword evidence="9 10" id="KW-0066">ATP synthesis</keyword>
<evidence type="ECO:0000256" key="4">
    <source>
        <dbReference type="ARBA" id="ARBA00022448"/>
    </source>
</evidence>
<keyword evidence="8 10" id="KW-0139">CF(1)</keyword>
<evidence type="ECO:0000256" key="3">
    <source>
        <dbReference type="ARBA" id="ARBA00007681"/>
    </source>
</evidence>
<keyword evidence="7 10" id="KW-0472">Membrane</keyword>
<dbReference type="GO" id="GO:0005524">
    <property type="term" value="F:ATP binding"/>
    <property type="evidence" value="ECO:0007669"/>
    <property type="project" value="UniProtKB-UniRule"/>
</dbReference>
<keyword evidence="10" id="KW-1003">Cell membrane</keyword>
<dbReference type="Pfam" id="PF00231">
    <property type="entry name" value="ATP-synt"/>
    <property type="match status" value="1"/>
</dbReference>
<keyword evidence="6 10" id="KW-0406">Ion transport</keyword>
<dbReference type="GO" id="GO:0005886">
    <property type="term" value="C:plasma membrane"/>
    <property type="evidence" value="ECO:0007669"/>
    <property type="project" value="UniProtKB-SubCell"/>
</dbReference>
<evidence type="ECO:0000256" key="7">
    <source>
        <dbReference type="ARBA" id="ARBA00023136"/>
    </source>
</evidence>